<feature type="chain" id="PRO_5047139526" evidence="1">
    <location>
        <begin position="18"/>
        <end position="128"/>
    </location>
</feature>
<reference evidence="3" key="1">
    <citation type="submission" date="2023-08" db="EMBL/GenBank/DDBJ databases">
        <title>Rhodospirillaceae gen. nov., a novel taxon isolated from the Yangtze River Yuezi River estuary sludge.</title>
        <authorList>
            <person name="Ruan L."/>
        </authorList>
    </citation>
    <scope>NUCLEOTIDE SEQUENCE [LARGE SCALE GENOMIC DNA]</scope>
    <source>
        <strain evidence="3">R-7</strain>
    </source>
</reference>
<dbReference type="PROSITE" id="PS51257">
    <property type="entry name" value="PROKAR_LIPOPROTEIN"/>
    <property type="match status" value="1"/>
</dbReference>
<accession>A0ABU0YQU4</accession>
<protein>
    <submittedName>
        <fullName evidence="2">Uncharacterized protein</fullName>
    </submittedName>
</protein>
<dbReference type="EMBL" id="JAUYVI010000004">
    <property type="protein sequence ID" value="MDQ7248998.1"/>
    <property type="molecule type" value="Genomic_DNA"/>
</dbReference>
<dbReference type="Proteomes" id="UP001230156">
    <property type="component" value="Unassembled WGS sequence"/>
</dbReference>
<organism evidence="2 3">
    <name type="scientific">Dongia sedimenti</name>
    <dbReference type="NCBI Taxonomy" id="3064282"/>
    <lineage>
        <taxon>Bacteria</taxon>
        <taxon>Pseudomonadati</taxon>
        <taxon>Pseudomonadota</taxon>
        <taxon>Alphaproteobacteria</taxon>
        <taxon>Rhodospirillales</taxon>
        <taxon>Dongiaceae</taxon>
        <taxon>Dongia</taxon>
    </lineage>
</organism>
<evidence type="ECO:0000313" key="2">
    <source>
        <dbReference type="EMBL" id="MDQ7248998.1"/>
    </source>
</evidence>
<gene>
    <name evidence="2" type="ORF">Q8A70_15030</name>
</gene>
<feature type="signal peptide" evidence="1">
    <location>
        <begin position="1"/>
        <end position="17"/>
    </location>
</feature>
<dbReference type="RefSeq" id="WP_379956489.1">
    <property type="nucleotide sequence ID" value="NZ_JAUYVI010000004.1"/>
</dbReference>
<name>A0ABU0YQU4_9PROT</name>
<proteinExistence type="predicted"/>
<comment type="caution">
    <text evidence="2">The sequence shown here is derived from an EMBL/GenBank/DDBJ whole genome shotgun (WGS) entry which is preliminary data.</text>
</comment>
<sequence>MRSIALATVAALTLVLAACGSSSKKDAPVAEVPSGQKVVIKKSVWDAYINYKHWLMPKSYSGPVGNGYFAVTQDGTGWGLTGCPDTYCEVGSLTPQAAINECSTRNGGRACLVFAHQDKIVVPYEIAQ</sequence>
<keyword evidence="3" id="KW-1185">Reference proteome</keyword>
<evidence type="ECO:0000313" key="3">
    <source>
        <dbReference type="Proteomes" id="UP001230156"/>
    </source>
</evidence>
<keyword evidence="1" id="KW-0732">Signal</keyword>
<evidence type="ECO:0000256" key="1">
    <source>
        <dbReference type="SAM" id="SignalP"/>
    </source>
</evidence>